<keyword evidence="10" id="KW-1185">Reference proteome</keyword>
<evidence type="ECO:0000256" key="5">
    <source>
        <dbReference type="HAMAP-Rule" id="MF_01334"/>
    </source>
</evidence>
<dbReference type="HAMAP" id="MF_01334">
    <property type="entry name" value="Ribosomal_bL25_CTC"/>
    <property type="match status" value="1"/>
</dbReference>
<accession>A0ABZ2FCC2</accession>
<feature type="domain" description="Large ribosomal subunit protein bL25 L25" evidence="7">
    <location>
        <begin position="11"/>
        <end position="93"/>
    </location>
</feature>
<dbReference type="Pfam" id="PF01386">
    <property type="entry name" value="Ribosomal_L25p"/>
    <property type="match status" value="1"/>
</dbReference>
<proteinExistence type="inferred from homology"/>
<dbReference type="InterPro" id="IPR001021">
    <property type="entry name" value="Ribosomal_bL25_long"/>
</dbReference>
<keyword evidence="1 5" id="KW-0699">rRNA-binding</keyword>
<dbReference type="NCBIfam" id="TIGR00731">
    <property type="entry name" value="bL25_bact_ctc"/>
    <property type="match status" value="1"/>
</dbReference>
<dbReference type="NCBIfam" id="NF004131">
    <property type="entry name" value="PRK05618.2-1"/>
    <property type="match status" value="1"/>
</dbReference>
<evidence type="ECO:0000256" key="4">
    <source>
        <dbReference type="ARBA" id="ARBA00023274"/>
    </source>
</evidence>
<dbReference type="InterPro" id="IPR020056">
    <property type="entry name" value="Rbsml_bL25/Gln-tRNA_synth_N"/>
</dbReference>
<evidence type="ECO:0000313" key="10">
    <source>
        <dbReference type="Proteomes" id="UP001381003"/>
    </source>
</evidence>
<gene>
    <name evidence="5" type="primary">rplY</name>
    <name evidence="5" type="synonym">ctc</name>
    <name evidence="9" type="ORF">N5P18_10770</name>
</gene>
<dbReference type="GO" id="GO:0005840">
    <property type="term" value="C:ribosome"/>
    <property type="evidence" value="ECO:0007669"/>
    <property type="project" value="UniProtKB-KW"/>
</dbReference>
<dbReference type="InterPro" id="IPR029751">
    <property type="entry name" value="Ribosomal_L25_dom"/>
</dbReference>
<dbReference type="InterPro" id="IPR037121">
    <property type="entry name" value="Ribosomal_bL25_C"/>
</dbReference>
<dbReference type="InterPro" id="IPR011035">
    <property type="entry name" value="Ribosomal_bL25/Gln-tRNA_synth"/>
</dbReference>
<evidence type="ECO:0000256" key="3">
    <source>
        <dbReference type="ARBA" id="ARBA00022980"/>
    </source>
</evidence>
<feature type="domain" description="Large ribosomal subunit protein bL25 beta" evidence="8">
    <location>
        <begin position="101"/>
        <end position="179"/>
    </location>
</feature>
<evidence type="ECO:0000259" key="7">
    <source>
        <dbReference type="Pfam" id="PF01386"/>
    </source>
</evidence>
<dbReference type="PANTHER" id="PTHR33284:SF1">
    <property type="entry name" value="RIBOSOMAL PROTEIN L25_GLN-TRNA SYNTHETASE, ANTI-CODON-BINDING DOMAIN-CONTAINING PROTEIN"/>
    <property type="match status" value="1"/>
</dbReference>
<dbReference type="SUPFAM" id="SSF50715">
    <property type="entry name" value="Ribosomal protein L25-like"/>
    <property type="match status" value="1"/>
</dbReference>
<comment type="subunit">
    <text evidence="5">Part of the 50S ribosomal subunit; part of the 5S rRNA/L5/L18/L25 subcomplex. Contacts the 5S rRNA. Binds to the 5S rRNA independently of L5 and L18.</text>
</comment>
<evidence type="ECO:0000256" key="6">
    <source>
        <dbReference type="SAM" id="MobiDB-lite"/>
    </source>
</evidence>
<reference evidence="9 10" key="1">
    <citation type="submission" date="2022-09" db="EMBL/GenBank/DDBJ databases">
        <title>Complete genome sequence of Janibacter terrae strain COS04-44, PCL-degrading bacteria isolated from oil spilled coast.</title>
        <authorList>
            <person name="Park H."/>
            <person name="Kim J.Y."/>
            <person name="An S.H."/>
            <person name="Lee C.M."/>
            <person name="Weon H.-Y."/>
        </authorList>
    </citation>
    <scope>NUCLEOTIDE SEQUENCE [LARGE SCALE GENOMIC DNA]</scope>
    <source>
        <strain evidence="9 10">COS04-44</strain>
    </source>
</reference>
<dbReference type="PANTHER" id="PTHR33284">
    <property type="entry name" value="RIBOSOMAL PROTEIN L25/GLN-TRNA SYNTHETASE, ANTI-CODON-BINDING DOMAIN-CONTAINING PROTEIN"/>
    <property type="match status" value="1"/>
</dbReference>
<feature type="region of interest" description="Disordered" evidence="6">
    <location>
        <begin position="187"/>
        <end position="230"/>
    </location>
</feature>
<comment type="similarity">
    <text evidence="5">Belongs to the bacterial ribosomal protein bL25 family. CTC subfamily.</text>
</comment>
<dbReference type="InterPro" id="IPR020930">
    <property type="entry name" value="Ribosomal_uL5_bac-type"/>
</dbReference>
<evidence type="ECO:0000313" key="9">
    <source>
        <dbReference type="EMBL" id="WWF04175.1"/>
    </source>
</evidence>
<evidence type="ECO:0000259" key="8">
    <source>
        <dbReference type="Pfam" id="PF14693"/>
    </source>
</evidence>
<dbReference type="InterPro" id="IPR020057">
    <property type="entry name" value="Ribosomal_bL25_b-dom"/>
</dbReference>
<dbReference type="Gene3D" id="2.170.120.20">
    <property type="entry name" value="Ribosomal protein L25, beta domain"/>
    <property type="match status" value="1"/>
</dbReference>
<keyword evidence="3 5" id="KW-0689">Ribosomal protein</keyword>
<dbReference type="RefSeq" id="WP_338537652.1">
    <property type="nucleotide sequence ID" value="NZ_CP104874.1"/>
</dbReference>
<dbReference type="Pfam" id="PF14693">
    <property type="entry name" value="Ribosomal_TL5_C"/>
    <property type="match status" value="1"/>
</dbReference>
<comment type="function">
    <text evidence="5">This is one of the proteins that binds to the 5S RNA in the ribosome where it forms part of the central protuberance.</text>
</comment>
<dbReference type="Proteomes" id="UP001381003">
    <property type="component" value="Chromosome"/>
</dbReference>
<evidence type="ECO:0000256" key="2">
    <source>
        <dbReference type="ARBA" id="ARBA00022884"/>
    </source>
</evidence>
<organism evidence="9 10">
    <name type="scientific">Janibacter terrae</name>
    <dbReference type="NCBI Taxonomy" id="103817"/>
    <lineage>
        <taxon>Bacteria</taxon>
        <taxon>Bacillati</taxon>
        <taxon>Actinomycetota</taxon>
        <taxon>Actinomycetes</taxon>
        <taxon>Micrococcales</taxon>
        <taxon>Intrasporangiaceae</taxon>
        <taxon>Janibacter</taxon>
    </lineage>
</organism>
<keyword evidence="4 5" id="KW-0687">Ribonucleoprotein</keyword>
<dbReference type="Gene3D" id="2.40.240.10">
    <property type="entry name" value="Ribosomal Protein L25, Chain P"/>
    <property type="match status" value="1"/>
</dbReference>
<dbReference type="CDD" id="cd00495">
    <property type="entry name" value="Ribosomal_L25_TL5_CTC"/>
    <property type="match status" value="1"/>
</dbReference>
<sequence length="230" mass="24351">MSSDEIRLVSDKRTEFGKGAARKLRRANKVPAVLYGHGEAPIHLALPFHDTFQALKNPNALLTIAVDGEGDQLALAKDVQRDPIKPIIEHVDLVIVKRGEKVTVEVPVHVEGDAAPETVVTLDAQTLEIEADVTNLPEGLTVSVEGLEVGTQVLASQVEMPAGATLVSDPELLVVNITQQISAEELEAELAEAEAEAGIEHDESDAEAAEAAEGAEGESSEGGEESSEQE</sequence>
<dbReference type="EMBL" id="CP104874">
    <property type="protein sequence ID" value="WWF04175.1"/>
    <property type="molecule type" value="Genomic_DNA"/>
</dbReference>
<keyword evidence="2 5" id="KW-0694">RNA-binding</keyword>
<evidence type="ECO:0000256" key="1">
    <source>
        <dbReference type="ARBA" id="ARBA00022730"/>
    </source>
</evidence>
<protein>
    <recommendedName>
        <fullName evidence="5">Large ribosomal subunit protein bL25</fullName>
    </recommendedName>
    <alternativeName>
        <fullName evidence="5">General stress protein CTC</fullName>
    </alternativeName>
</protein>
<name>A0ABZ2FCC2_9MICO</name>